<sequence length="364" mass="40141">MKLVPLLPIFLLAPLLVQAHEFTTSEARVTFEDGSFVIDMQCDLDALALGVPQSSDDAELAARLESMHEAERGRLLANMDDFFQRRIRIRFDDRPAPFSVDIQAANHQRDDEDISYLGTWVRFTGTVPENSANFGFFASRAFPPVKLVFPQASTSMGPVLLAQGERSAPISLDLTRTPALLEVLTRYLYLGFVHILPFGLDHILFVLGLFLLCGRWKPLVAMVTAFTLAHTLTLGLAAADLIRLPPQPVEILIAVSIVYIAVENIFHRKVKATHVGIVFGFGLLHGLGFAGVLGELGLPRGQFMPALFAFNLGVELGQLSVIALAFLAVGWFREKTFFRPRLAVPISLIIGGFGLFWSVERLIA</sequence>
<feature type="transmembrane region" description="Helical" evidence="1">
    <location>
        <begin position="274"/>
        <end position="294"/>
    </location>
</feature>
<keyword evidence="1" id="KW-0812">Transmembrane</keyword>
<feature type="signal peptide" evidence="2">
    <location>
        <begin position="1"/>
        <end position="19"/>
    </location>
</feature>
<feature type="transmembrane region" description="Helical" evidence="1">
    <location>
        <begin position="187"/>
        <end position="212"/>
    </location>
</feature>
<keyword evidence="2" id="KW-0732">Signal</keyword>
<evidence type="ECO:0000313" key="4">
    <source>
        <dbReference type="Proteomes" id="UP000663929"/>
    </source>
</evidence>
<gene>
    <name evidence="3" type="ORF">J3U87_03590</name>
</gene>
<name>A0A8A4TNG5_SULCO</name>
<feature type="transmembrane region" description="Helical" evidence="1">
    <location>
        <begin position="342"/>
        <end position="359"/>
    </location>
</feature>
<dbReference type="EMBL" id="CP071793">
    <property type="protein sequence ID" value="QTD51529.1"/>
    <property type="molecule type" value="Genomic_DNA"/>
</dbReference>
<reference evidence="3" key="1">
    <citation type="submission" date="2021-03" db="EMBL/GenBank/DDBJ databases">
        <title>Acanthopleuribacteraceae sp. M133.</title>
        <authorList>
            <person name="Wang G."/>
        </authorList>
    </citation>
    <scope>NUCLEOTIDE SEQUENCE</scope>
    <source>
        <strain evidence="3">M133</strain>
    </source>
</reference>
<dbReference type="KEGG" id="scor:J3U87_03590"/>
<feature type="chain" id="PRO_5035193697" evidence="2">
    <location>
        <begin position="20"/>
        <end position="364"/>
    </location>
</feature>
<keyword evidence="1" id="KW-0472">Membrane</keyword>
<keyword evidence="1" id="KW-1133">Transmembrane helix</keyword>
<accession>A0A8A4TNG5</accession>
<dbReference type="Proteomes" id="UP000663929">
    <property type="component" value="Chromosome"/>
</dbReference>
<evidence type="ECO:0000256" key="1">
    <source>
        <dbReference type="SAM" id="Phobius"/>
    </source>
</evidence>
<dbReference type="Pfam" id="PF13795">
    <property type="entry name" value="HupE_UreJ_2"/>
    <property type="match status" value="1"/>
</dbReference>
<organism evidence="3 4">
    <name type="scientific">Sulfidibacter corallicola</name>
    <dbReference type="NCBI Taxonomy" id="2818388"/>
    <lineage>
        <taxon>Bacteria</taxon>
        <taxon>Pseudomonadati</taxon>
        <taxon>Acidobacteriota</taxon>
        <taxon>Holophagae</taxon>
        <taxon>Acanthopleuribacterales</taxon>
        <taxon>Acanthopleuribacteraceae</taxon>
        <taxon>Sulfidibacter</taxon>
    </lineage>
</organism>
<feature type="transmembrane region" description="Helical" evidence="1">
    <location>
        <begin position="245"/>
        <end position="262"/>
    </location>
</feature>
<dbReference type="InterPro" id="IPR032809">
    <property type="entry name" value="Put_HupE_UreJ"/>
</dbReference>
<keyword evidence="4" id="KW-1185">Reference proteome</keyword>
<feature type="transmembrane region" description="Helical" evidence="1">
    <location>
        <begin position="306"/>
        <end position="330"/>
    </location>
</feature>
<dbReference type="AlphaFoldDB" id="A0A8A4TNG5"/>
<evidence type="ECO:0000313" key="3">
    <source>
        <dbReference type="EMBL" id="QTD51529.1"/>
    </source>
</evidence>
<protein>
    <submittedName>
        <fullName evidence="3">HupE/UreJ family protein</fullName>
    </submittedName>
</protein>
<feature type="transmembrane region" description="Helical" evidence="1">
    <location>
        <begin position="219"/>
        <end position="239"/>
    </location>
</feature>
<proteinExistence type="predicted"/>
<dbReference type="RefSeq" id="WP_237381657.1">
    <property type="nucleotide sequence ID" value="NZ_CP071793.1"/>
</dbReference>
<evidence type="ECO:0000256" key="2">
    <source>
        <dbReference type="SAM" id="SignalP"/>
    </source>
</evidence>